<dbReference type="GO" id="GO:0048500">
    <property type="term" value="C:signal recognition particle"/>
    <property type="evidence" value="ECO:0007669"/>
    <property type="project" value="InterPro"/>
</dbReference>
<dbReference type="Pfam" id="PF00448">
    <property type="entry name" value="SRP54"/>
    <property type="match status" value="1"/>
</dbReference>
<comment type="caution">
    <text evidence="6">The sequence shown here is derived from an EMBL/GenBank/DDBJ whole genome shotgun (WGS) entry which is preliminary data.</text>
</comment>
<dbReference type="PANTHER" id="PTHR11564">
    <property type="entry name" value="SIGNAL RECOGNITION PARTICLE 54K PROTEIN SRP54"/>
    <property type="match status" value="1"/>
</dbReference>
<dbReference type="SUPFAM" id="SSF52540">
    <property type="entry name" value="P-loop containing nucleoside triphosphate hydrolases"/>
    <property type="match status" value="1"/>
</dbReference>
<dbReference type="GO" id="GO:0006614">
    <property type="term" value="P:SRP-dependent cotranslational protein targeting to membrane"/>
    <property type="evidence" value="ECO:0007669"/>
    <property type="project" value="InterPro"/>
</dbReference>
<accession>A0A0F9B6E5</accession>
<dbReference type="Pfam" id="PF02881">
    <property type="entry name" value="SRP54_N"/>
    <property type="match status" value="1"/>
</dbReference>
<dbReference type="Gene3D" id="1.20.120.140">
    <property type="entry name" value="Signal recognition particle SRP54, nucleotide-binding domain"/>
    <property type="match status" value="1"/>
</dbReference>
<keyword evidence="3" id="KW-0342">GTP-binding</keyword>
<dbReference type="InterPro" id="IPR000897">
    <property type="entry name" value="SRP54_GTPase_dom"/>
</dbReference>
<dbReference type="InterPro" id="IPR042101">
    <property type="entry name" value="SRP54_N_sf"/>
</dbReference>
<name>A0A0F9B6E5_9ZZZZ</name>
<evidence type="ECO:0000259" key="5">
    <source>
        <dbReference type="SMART" id="SM00963"/>
    </source>
</evidence>
<dbReference type="InterPro" id="IPR022941">
    <property type="entry name" value="SRP54"/>
</dbReference>
<feature type="domain" description="Signal recognition particle SRP54 helical bundle" evidence="5">
    <location>
        <begin position="1"/>
        <end position="86"/>
    </location>
</feature>
<sequence>MLDSLSGRLSEIMKKIRGWGSLNEINVTDGLREIKLALLEADVNYKVVKAFMEGVTAEAMGEKVLKSIAPAQQFTKIVYDYLVKILGDTPKDLNIHRGGISVLMLVGLQGSGKTTSAVKLARHIQKSYNKKPLLIAADIYRPAAVKQLALLSEKNGFDMFEADDDPVNICAAGVKHAKENSFG</sequence>
<dbReference type="GO" id="GO:0003924">
    <property type="term" value="F:GTPase activity"/>
    <property type="evidence" value="ECO:0007669"/>
    <property type="project" value="InterPro"/>
</dbReference>
<dbReference type="SMART" id="SM00963">
    <property type="entry name" value="SRP54_N"/>
    <property type="match status" value="1"/>
</dbReference>
<reference evidence="6" key="1">
    <citation type="journal article" date="2015" name="Nature">
        <title>Complex archaea that bridge the gap between prokaryotes and eukaryotes.</title>
        <authorList>
            <person name="Spang A."/>
            <person name="Saw J.H."/>
            <person name="Jorgensen S.L."/>
            <person name="Zaremba-Niedzwiedzka K."/>
            <person name="Martijn J."/>
            <person name="Lind A.E."/>
            <person name="van Eijk R."/>
            <person name="Schleper C."/>
            <person name="Guy L."/>
            <person name="Ettema T.J."/>
        </authorList>
    </citation>
    <scope>NUCLEOTIDE SEQUENCE</scope>
</reference>
<proteinExistence type="predicted"/>
<dbReference type="PANTHER" id="PTHR11564:SF5">
    <property type="entry name" value="SIGNAL RECOGNITION PARTICLE SUBUNIT SRP54"/>
    <property type="match status" value="1"/>
</dbReference>
<dbReference type="GO" id="GO:0005525">
    <property type="term" value="F:GTP binding"/>
    <property type="evidence" value="ECO:0007669"/>
    <property type="project" value="UniProtKB-KW"/>
</dbReference>
<feature type="domain" description="SRP54-type proteins GTP-binding" evidence="4">
    <location>
        <begin position="100"/>
        <end position="183"/>
    </location>
</feature>
<keyword evidence="2" id="KW-0547">Nucleotide-binding</keyword>
<evidence type="ECO:0000256" key="2">
    <source>
        <dbReference type="ARBA" id="ARBA00022741"/>
    </source>
</evidence>
<evidence type="ECO:0000313" key="6">
    <source>
        <dbReference type="EMBL" id="KKK80106.1"/>
    </source>
</evidence>
<evidence type="ECO:0000256" key="1">
    <source>
        <dbReference type="ARBA" id="ARBA00004496"/>
    </source>
</evidence>
<dbReference type="SMART" id="SM00962">
    <property type="entry name" value="SRP54"/>
    <property type="match status" value="1"/>
</dbReference>
<dbReference type="Gene3D" id="3.40.50.300">
    <property type="entry name" value="P-loop containing nucleotide triphosphate hydrolases"/>
    <property type="match status" value="1"/>
</dbReference>
<evidence type="ECO:0000256" key="3">
    <source>
        <dbReference type="ARBA" id="ARBA00023134"/>
    </source>
</evidence>
<gene>
    <name evidence="6" type="ORF">LCGC14_2826820</name>
</gene>
<feature type="non-terminal residue" evidence="6">
    <location>
        <position position="183"/>
    </location>
</feature>
<organism evidence="6">
    <name type="scientific">marine sediment metagenome</name>
    <dbReference type="NCBI Taxonomy" id="412755"/>
    <lineage>
        <taxon>unclassified sequences</taxon>
        <taxon>metagenomes</taxon>
        <taxon>ecological metagenomes</taxon>
    </lineage>
</organism>
<evidence type="ECO:0008006" key="7">
    <source>
        <dbReference type="Google" id="ProtNLM"/>
    </source>
</evidence>
<dbReference type="AlphaFoldDB" id="A0A0F9B6E5"/>
<dbReference type="InterPro" id="IPR027417">
    <property type="entry name" value="P-loop_NTPase"/>
</dbReference>
<evidence type="ECO:0000259" key="4">
    <source>
        <dbReference type="SMART" id="SM00962"/>
    </source>
</evidence>
<dbReference type="EMBL" id="LAZR01053732">
    <property type="protein sequence ID" value="KKK80106.1"/>
    <property type="molecule type" value="Genomic_DNA"/>
</dbReference>
<protein>
    <recommendedName>
        <fullName evidence="7">Signal recognition particle SRP54 helical bundle domain-containing protein</fullName>
    </recommendedName>
</protein>
<comment type="subcellular location">
    <subcellularLocation>
        <location evidence="1">Cytoplasm</location>
    </subcellularLocation>
</comment>
<dbReference type="InterPro" id="IPR013822">
    <property type="entry name" value="Signal_recog_particl_SRP54_hlx"/>
</dbReference>
<dbReference type="InterPro" id="IPR036225">
    <property type="entry name" value="SRP/SRP_N"/>
</dbReference>
<dbReference type="SUPFAM" id="SSF47364">
    <property type="entry name" value="Domain of the SRP/SRP receptor G-proteins"/>
    <property type="match status" value="1"/>
</dbReference>